<dbReference type="Pfam" id="PF02779">
    <property type="entry name" value="Transket_pyr"/>
    <property type="match status" value="1"/>
</dbReference>
<reference evidence="12 13" key="1">
    <citation type="submission" date="2016-02" db="EMBL/GenBank/DDBJ databases">
        <authorList>
            <person name="Wen L."/>
            <person name="He K."/>
            <person name="Yang H."/>
        </authorList>
    </citation>
    <scope>NUCLEOTIDE SEQUENCE [LARGE SCALE GENOMIC DNA]</scope>
    <source>
        <strain evidence="12 13">MJR8628A</strain>
    </source>
</reference>
<keyword evidence="6 10" id="KW-0460">Magnesium</keyword>
<keyword evidence="4 10" id="KW-0808">Transferase</keyword>
<dbReference type="SMART" id="SM00861">
    <property type="entry name" value="Transket_pyr"/>
    <property type="match status" value="1"/>
</dbReference>
<feature type="binding site" evidence="10">
    <location>
        <begin position="147"/>
        <end position="148"/>
    </location>
    <ligand>
        <name>thiamine diphosphate</name>
        <dbReference type="ChEBI" id="CHEBI:58937"/>
    </ligand>
</feature>
<dbReference type="Pfam" id="PF02780">
    <property type="entry name" value="Transketolase_C"/>
    <property type="match status" value="1"/>
</dbReference>
<feature type="binding site" evidence="10">
    <location>
        <begin position="115"/>
        <end position="117"/>
    </location>
    <ligand>
        <name>thiamine diphosphate</name>
        <dbReference type="ChEBI" id="CHEBI:58937"/>
    </ligand>
</feature>
<evidence type="ECO:0000256" key="9">
    <source>
        <dbReference type="ARBA" id="ARBA00023229"/>
    </source>
</evidence>
<feature type="binding site" evidence="10">
    <location>
        <position position="175"/>
    </location>
    <ligand>
        <name>Mg(2+)</name>
        <dbReference type="ChEBI" id="CHEBI:18420"/>
    </ligand>
</feature>
<keyword evidence="7 10" id="KW-0784">Thiamine biosynthesis</keyword>
<dbReference type="InterPro" id="IPR033248">
    <property type="entry name" value="Transketolase_C"/>
</dbReference>
<dbReference type="SUPFAM" id="SSF52922">
    <property type="entry name" value="TK C-terminal domain-like"/>
    <property type="match status" value="1"/>
</dbReference>
<dbReference type="InterPro" id="IPR009014">
    <property type="entry name" value="Transketo_C/PFOR_II"/>
</dbReference>
<dbReference type="STRING" id="1261.HMPREF3195_00680"/>
<dbReference type="CDD" id="cd02007">
    <property type="entry name" value="TPP_DXS"/>
    <property type="match status" value="1"/>
</dbReference>
<evidence type="ECO:0000256" key="2">
    <source>
        <dbReference type="ARBA" id="ARBA00011081"/>
    </source>
</evidence>
<dbReference type="GO" id="GO:0000287">
    <property type="term" value="F:magnesium ion binding"/>
    <property type="evidence" value="ECO:0007669"/>
    <property type="project" value="UniProtKB-UniRule"/>
</dbReference>
<feature type="binding site" evidence="10">
    <location>
        <position position="175"/>
    </location>
    <ligand>
        <name>thiamine diphosphate</name>
        <dbReference type="ChEBI" id="CHEBI:58937"/>
    </ligand>
</feature>
<evidence type="ECO:0000259" key="11">
    <source>
        <dbReference type="SMART" id="SM00861"/>
    </source>
</evidence>
<dbReference type="Gene3D" id="3.40.50.920">
    <property type="match status" value="1"/>
</dbReference>
<organism evidence="12 13">
    <name type="scientific">Peptostreptococcus anaerobius</name>
    <dbReference type="NCBI Taxonomy" id="1261"/>
    <lineage>
        <taxon>Bacteria</taxon>
        <taxon>Bacillati</taxon>
        <taxon>Bacillota</taxon>
        <taxon>Clostridia</taxon>
        <taxon>Peptostreptococcales</taxon>
        <taxon>Peptostreptococcaceae</taxon>
        <taxon>Peptostreptococcus</taxon>
    </lineage>
</organism>
<feature type="binding site" evidence="10">
    <location>
        <position position="366"/>
    </location>
    <ligand>
        <name>thiamine diphosphate</name>
        <dbReference type="ChEBI" id="CHEBI:58937"/>
    </ligand>
</feature>
<comment type="subunit">
    <text evidence="3 10">Homodimer.</text>
</comment>
<dbReference type="UniPathway" id="UPA00064">
    <property type="reaction ID" value="UER00091"/>
</dbReference>
<dbReference type="GO" id="GO:0030976">
    <property type="term" value="F:thiamine pyrophosphate binding"/>
    <property type="evidence" value="ECO:0007669"/>
    <property type="project" value="UniProtKB-UniRule"/>
</dbReference>
<dbReference type="NCBIfam" id="TIGR00204">
    <property type="entry name" value="dxs"/>
    <property type="match status" value="1"/>
</dbReference>
<evidence type="ECO:0000256" key="1">
    <source>
        <dbReference type="ARBA" id="ARBA00004980"/>
    </source>
</evidence>
<dbReference type="Proteomes" id="UP000070326">
    <property type="component" value="Unassembled WGS sequence"/>
</dbReference>
<evidence type="ECO:0000313" key="13">
    <source>
        <dbReference type="Proteomes" id="UP000070326"/>
    </source>
</evidence>
<dbReference type="SUPFAM" id="SSF52518">
    <property type="entry name" value="Thiamin diphosphate-binding fold (THDP-binding)"/>
    <property type="match status" value="1"/>
</dbReference>
<comment type="catalytic activity">
    <reaction evidence="10">
        <text>D-glyceraldehyde 3-phosphate + pyruvate + H(+) = 1-deoxy-D-xylulose 5-phosphate + CO2</text>
        <dbReference type="Rhea" id="RHEA:12605"/>
        <dbReference type="ChEBI" id="CHEBI:15361"/>
        <dbReference type="ChEBI" id="CHEBI:15378"/>
        <dbReference type="ChEBI" id="CHEBI:16526"/>
        <dbReference type="ChEBI" id="CHEBI:57792"/>
        <dbReference type="ChEBI" id="CHEBI:59776"/>
        <dbReference type="EC" id="2.2.1.7"/>
    </reaction>
</comment>
<protein>
    <recommendedName>
        <fullName evidence="10">1-deoxy-D-xylulose-5-phosphate synthase</fullName>
        <ecNumber evidence="10">2.2.1.7</ecNumber>
    </recommendedName>
    <alternativeName>
        <fullName evidence="10">1-deoxyxylulose-5-phosphate synthase</fullName>
        <shortName evidence="10">DXP synthase</shortName>
        <shortName evidence="10">DXPS</shortName>
    </alternativeName>
</protein>
<comment type="similarity">
    <text evidence="2 10">Belongs to the transketolase family. DXPS subfamily.</text>
</comment>
<dbReference type="AlphaFoldDB" id="A0A135YVU4"/>
<dbReference type="GO" id="GO:0016114">
    <property type="term" value="P:terpenoid biosynthetic process"/>
    <property type="evidence" value="ECO:0007669"/>
    <property type="project" value="UniProtKB-UniRule"/>
</dbReference>
<keyword evidence="8 10" id="KW-0786">Thiamine pyrophosphate</keyword>
<dbReference type="Pfam" id="PF13292">
    <property type="entry name" value="DXP_synthase_N"/>
    <property type="match status" value="1"/>
</dbReference>
<comment type="caution">
    <text evidence="12">The sequence shown here is derived from an EMBL/GenBank/DDBJ whole genome shotgun (WGS) entry which is preliminary data.</text>
</comment>
<evidence type="ECO:0000256" key="3">
    <source>
        <dbReference type="ARBA" id="ARBA00011738"/>
    </source>
</evidence>
<dbReference type="HAMAP" id="MF_00315">
    <property type="entry name" value="DXP_synth"/>
    <property type="match status" value="1"/>
</dbReference>
<sequence>MYEILSGVNSPEDIKKLNNKELEELSKEIRKFLVKKISVTGGHLASNLGVVELTLALHKVFDSPKDKIVWDVGHQAYVHKILTGRKGGFDSLRQYHGMSGFPKESESDHDVFDTGHSSTSVSAALGMAVARDIKGEDNQVIAVIGDGAITGGMAFEALNNLGFTKKNMIVVFNDNEMSIDKNTGAFSDYMSKIMRSSDTLNLKENIDKIMNMTQMGEKISRRANKLTESILTSISPQECGLIDAMGIKYFGPINGHNLGELIETFKYMKCIDGPKFIHVKTVKGKGYRYAEQKPESYHGVSSFDYKIGVRSSGKNSISKVVGMTLTEMANYNENIVAITAAMPTGTGLNFYEKVHPNRYFDVGIAEQHAVTFAAGLAKSGMKPYFAVYSTFLQRAYDQLIHDVCITKKPVTFLIDRAGLVGNDGETHHGEFDLSYLNLVPNICVMAPADTKEMIDMIKFSQRLDMPIAIRYPRGNEYYIDYRKYPNLNINSDTQSSDISQPLDIYSLGKPRIIYDGYRDNEKIDGHKNKRLLVMTIGNMLEPALDVINDLVGDSYYGDFEYRILDARYLKPLNEEVYLEYIRDADHIVTIEDNVVTGGFGSRIGSLLTDNDIRTGLDRIGIPEQFVAHGSVDELRKEIGLSTGAISARIKDILK</sequence>
<comment type="cofactor">
    <cofactor evidence="10">
        <name>Mg(2+)</name>
        <dbReference type="ChEBI" id="CHEBI:18420"/>
    </cofactor>
    <text evidence="10">Binds 1 Mg(2+) ion per subunit.</text>
</comment>
<keyword evidence="9 10" id="KW-0414">Isoprene biosynthesis</keyword>
<dbReference type="PATRIC" id="fig|1261.5.peg.685"/>
<dbReference type="GO" id="GO:0009228">
    <property type="term" value="P:thiamine biosynthetic process"/>
    <property type="evidence" value="ECO:0007669"/>
    <property type="project" value="UniProtKB-UniRule"/>
</dbReference>
<feature type="binding site" evidence="10">
    <location>
        <position position="146"/>
    </location>
    <ligand>
        <name>Mg(2+)</name>
        <dbReference type="ChEBI" id="CHEBI:18420"/>
    </ligand>
</feature>
<evidence type="ECO:0000256" key="4">
    <source>
        <dbReference type="ARBA" id="ARBA00022679"/>
    </source>
</evidence>
<dbReference type="Gene3D" id="3.40.50.970">
    <property type="match status" value="2"/>
</dbReference>
<dbReference type="GO" id="GO:0005829">
    <property type="term" value="C:cytosol"/>
    <property type="evidence" value="ECO:0007669"/>
    <property type="project" value="TreeGrafter"/>
</dbReference>
<dbReference type="InterPro" id="IPR029061">
    <property type="entry name" value="THDP-binding"/>
</dbReference>
<dbReference type="PANTHER" id="PTHR43322:SF5">
    <property type="entry name" value="1-DEOXY-D-XYLULOSE-5-PHOSPHATE SYNTHASE, CHLOROPLASTIC"/>
    <property type="match status" value="1"/>
</dbReference>
<dbReference type="EC" id="2.2.1.7" evidence="10"/>
<evidence type="ECO:0000313" key="12">
    <source>
        <dbReference type="EMBL" id="KXI13519.1"/>
    </source>
</evidence>
<dbReference type="FunFam" id="3.40.50.970:FF:000005">
    <property type="entry name" value="1-deoxy-D-xylulose-5-phosphate synthase"/>
    <property type="match status" value="1"/>
</dbReference>
<comment type="function">
    <text evidence="10">Catalyzes the acyloin condensation reaction between C atoms 2 and 3 of pyruvate and glyceraldehyde 3-phosphate to yield 1-deoxy-D-xylulose-5-phosphate (DXP).</text>
</comment>
<feature type="binding site" evidence="10">
    <location>
        <position position="74"/>
    </location>
    <ligand>
        <name>thiamine diphosphate</name>
        <dbReference type="ChEBI" id="CHEBI:58937"/>
    </ligand>
</feature>
<feature type="domain" description="Transketolase-like pyrimidine-binding" evidence="11">
    <location>
        <begin position="315"/>
        <end position="479"/>
    </location>
</feature>
<dbReference type="InterPro" id="IPR049557">
    <property type="entry name" value="Transketolase_CS"/>
</dbReference>
<dbReference type="CDD" id="cd07033">
    <property type="entry name" value="TPP_PYR_DXS_TK_like"/>
    <property type="match status" value="1"/>
</dbReference>
<comment type="pathway">
    <text evidence="1 10">Metabolic intermediate biosynthesis; 1-deoxy-D-xylulose 5-phosphate biosynthesis; 1-deoxy-D-xylulose 5-phosphate from D-glyceraldehyde 3-phosphate and pyruvate: step 1/1.</text>
</comment>
<dbReference type="GO" id="GO:0008661">
    <property type="term" value="F:1-deoxy-D-xylulose-5-phosphate synthase activity"/>
    <property type="evidence" value="ECO:0007669"/>
    <property type="project" value="UniProtKB-UniRule"/>
</dbReference>
<accession>A0A135YVU4</accession>
<dbReference type="InterPro" id="IPR005477">
    <property type="entry name" value="Dxylulose-5-P_synthase"/>
</dbReference>
<dbReference type="InterPro" id="IPR005475">
    <property type="entry name" value="Transketolase-like_Pyr-bd"/>
</dbReference>
<evidence type="ECO:0000256" key="6">
    <source>
        <dbReference type="ARBA" id="ARBA00022842"/>
    </source>
</evidence>
<dbReference type="GO" id="GO:0019288">
    <property type="term" value="P:isopentenyl diphosphate biosynthetic process, methylerythritol 4-phosphate pathway"/>
    <property type="evidence" value="ECO:0007669"/>
    <property type="project" value="TreeGrafter"/>
</dbReference>
<dbReference type="PROSITE" id="PS00801">
    <property type="entry name" value="TRANSKETOLASE_1"/>
    <property type="match status" value="1"/>
</dbReference>
<keyword evidence="5 10" id="KW-0479">Metal-binding</keyword>
<dbReference type="eggNOG" id="COG1154">
    <property type="taxonomic scope" value="Bacteria"/>
</dbReference>
<dbReference type="PANTHER" id="PTHR43322">
    <property type="entry name" value="1-D-DEOXYXYLULOSE 5-PHOSPHATE SYNTHASE-RELATED"/>
    <property type="match status" value="1"/>
</dbReference>
<name>A0A135YVU4_9FIRM</name>
<evidence type="ECO:0000256" key="7">
    <source>
        <dbReference type="ARBA" id="ARBA00022977"/>
    </source>
</evidence>
<evidence type="ECO:0000256" key="8">
    <source>
        <dbReference type="ARBA" id="ARBA00023052"/>
    </source>
</evidence>
<evidence type="ECO:0000256" key="5">
    <source>
        <dbReference type="ARBA" id="ARBA00022723"/>
    </source>
</evidence>
<dbReference type="RefSeq" id="WP_021935009.1">
    <property type="nucleotide sequence ID" value="NZ_CAXUJS010000005.1"/>
</dbReference>
<dbReference type="NCBIfam" id="NF003933">
    <property type="entry name" value="PRK05444.2-2"/>
    <property type="match status" value="1"/>
</dbReference>
<feature type="binding site" evidence="10">
    <location>
        <position position="287"/>
    </location>
    <ligand>
        <name>thiamine diphosphate</name>
        <dbReference type="ChEBI" id="CHEBI:58937"/>
    </ligand>
</feature>
<dbReference type="EMBL" id="LSQZ01000021">
    <property type="protein sequence ID" value="KXI13519.1"/>
    <property type="molecule type" value="Genomic_DNA"/>
</dbReference>
<comment type="cofactor">
    <cofactor evidence="10">
        <name>thiamine diphosphate</name>
        <dbReference type="ChEBI" id="CHEBI:58937"/>
    </cofactor>
    <text evidence="10">Binds 1 thiamine pyrophosphate per subunit.</text>
</comment>
<proteinExistence type="inferred from homology"/>
<gene>
    <name evidence="10" type="primary">dxs</name>
    <name evidence="12" type="ORF">HMPREF3195_00680</name>
</gene>
<evidence type="ECO:0000256" key="10">
    <source>
        <dbReference type="HAMAP-Rule" id="MF_00315"/>
    </source>
</evidence>